<dbReference type="CDD" id="cd04301">
    <property type="entry name" value="NAT_SF"/>
    <property type="match status" value="1"/>
</dbReference>
<dbReference type="InterPro" id="IPR000182">
    <property type="entry name" value="GNAT_dom"/>
</dbReference>
<dbReference type="Gene3D" id="3.40.630.30">
    <property type="match status" value="1"/>
</dbReference>
<name>A0A3S0IFG0_9GAMM</name>
<reference evidence="2 3" key="1">
    <citation type="submission" date="2018-12" db="EMBL/GenBank/DDBJ databases">
        <authorList>
            <person name="Yu L."/>
        </authorList>
    </citation>
    <scope>NUCLEOTIDE SEQUENCE [LARGE SCALE GENOMIC DNA]</scope>
    <source>
        <strain evidence="2 3">HAW-EB5</strain>
    </source>
</reference>
<keyword evidence="2" id="KW-0808">Transferase</keyword>
<dbReference type="RefSeq" id="WP_126503416.1">
    <property type="nucleotide sequence ID" value="NZ_RXNV01000001.1"/>
</dbReference>
<dbReference type="InterPro" id="IPR016181">
    <property type="entry name" value="Acyl_CoA_acyltransferase"/>
</dbReference>
<dbReference type="Proteomes" id="UP000282060">
    <property type="component" value="Unassembled WGS sequence"/>
</dbReference>
<protein>
    <submittedName>
        <fullName evidence="2">N-acetyltransferase</fullName>
    </submittedName>
</protein>
<feature type="domain" description="N-acetyltransferase" evidence="1">
    <location>
        <begin position="9"/>
        <end position="168"/>
    </location>
</feature>
<evidence type="ECO:0000313" key="3">
    <source>
        <dbReference type="Proteomes" id="UP000282060"/>
    </source>
</evidence>
<dbReference type="PROSITE" id="PS51186">
    <property type="entry name" value="GNAT"/>
    <property type="match status" value="1"/>
</dbReference>
<gene>
    <name evidence="2" type="ORF">EKG39_01085</name>
</gene>
<keyword evidence="3" id="KW-1185">Reference proteome</keyword>
<dbReference type="Pfam" id="PF13302">
    <property type="entry name" value="Acetyltransf_3"/>
    <property type="match status" value="1"/>
</dbReference>
<dbReference type="EMBL" id="RXNV01000001">
    <property type="protein sequence ID" value="RTR34304.1"/>
    <property type="molecule type" value="Genomic_DNA"/>
</dbReference>
<evidence type="ECO:0000259" key="1">
    <source>
        <dbReference type="PROSITE" id="PS51186"/>
    </source>
</evidence>
<dbReference type="InterPro" id="IPR051531">
    <property type="entry name" value="N-acetyltransferase"/>
</dbReference>
<evidence type="ECO:0000313" key="2">
    <source>
        <dbReference type="EMBL" id="RTR34304.1"/>
    </source>
</evidence>
<dbReference type="PANTHER" id="PTHR43792">
    <property type="entry name" value="GNAT FAMILY, PUTATIVE (AFU_ORTHOLOGUE AFUA_3G00765)-RELATED-RELATED"/>
    <property type="match status" value="1"/>
</dbReference>
<dbReference type="SUPFAM" id="SSF55729">
    <property type="entry name" value="Acyl-CoA N-acyltransferases (Nat)"/>
    <property type="match status" value="1"/>
</dbReference>
<proteinExistence type="predicted"/>
<comment type="caution">
    <text evidence="2">The sequence shown here is derived from an EMBL/GenBank/DDBJ whole genome shotgun (WGS) entry which is preliminary data.</text>
</comment>
<dbReference type="OrthoDB" id="7852312at2"/>
<dbReference type="AlphaFoldDB" id="A0A3S0IFG0"/>
<organism evidence="2 3">
    <name type="scientific">Shewanella atlantica</name>
    <dbReference type="NCBI Taxonomy" id="271099"/>
    <lineage>
        <taxon>Bacteria</taxon>
        <taxon>Pseudomonadati</taxon>
        <taxon>Pseudomonadota</taxon>
        <taxon>Gammaproteobacteria</taxon>
        <taxon>Alteromonadales</taxon>
        <taxon>Shewanellaceae</taxon>
        <taxon>Shewanella</taxon>
    </lineage>
</organism>
<dbReference type="GO" id="GO:0016747">
    <property type="term" value="F:acyltransferase activity, transferring groups other than amino-acyl groups"/>
    <property type="evidence" value="ECO:0007669"/>
    <property type="project" value="InterPro"/>
</dbReference>
<accession>A0A3S0IFG0</accession>
<sequence length="178" mass="20439">MLELYTDRLKVRSLNRDDWSDFLSIHQDPMINQFVRRPDDIETLKEKFEHRLAPWSYSSGDWLTLVIEELETGRFIGFTGLYCKNLDFGHAEVGYMLATKGQGKGYATESLKAVIDWAVLSFSVHKFIALCAKANVASAKVLERNGFQLEGILRDNYKVDDIWIDDCSYGLLSEERTS</sequence>
<dbReference type="PANTHER" id="PTHR43792:SF1">
    <property type="entry name" value="N-ACETYLTRANSFERASE DOMAIN-CONTAINING PROTEIN"/>
    <property type="match status" value="1"/>
</dbReference>